<proteinExistence type="predicted"/>
<protein>
    <submittedName>
        <fullName evidence="2">Uncharacterized protein</fullName>
    </submittedName>
</protein>
<feature type="coiled-coil region" evidence="1">
    <location>
        <begin position="129"/>
        <end position="156"/>
    </location>
</feature>
<organism evidence="2 3">
    <name type="scientific">Arthrobotrys musiformis</name>
    <dbReference type="NCBI Taxonomy" id="47236"/>
    <lineage>
        <taxon>Eukaryota</taxon>
        <taxon>Fungi</taxon>
        <taxon>Dikarya</taxon>
        <taxon>Ascomycota</taxon>
        <taxon>Pezizomycotina</taxon>
        <taxon>Orbiliomycetes</taxon>
        <taxon>Orbiliales</taxon>
        <taxon>Orbiliaceae</taxon>
        <taxon>Arthrobotrys</taxon>
    </lineage>
</organism>
<evidence type="ECO:0000256" key="1">
    <source>
        <dbReference type="SAM" id="Coils"/>
    </source>
</evidence>
<name>A0AAV9VPM0_9PEZI</name>
<dbReference type="Proteomes" id="UP001370758">
    <property type="component" value="Unassembled WGS sequence"/>
</dbReference>
<evidence type="ECO:0000313" key="2">
    <source>
        <dbReference type="EMBL" id="KAK6495098.1"/>
    </source>
</evidence>
<comment type="caution">
    <text evidence="2">The sequence shown here is derived from an EMBL/GenBank/DDBJ whole genome shotgun (WGS) entry which is preliminary data.</text>
</comment>
<sequence length="176" mass="20237">MKEPSGASGTICATSAELKAMYNYPGDAKATIRNLLIFCNELYGPASYSLSPKPKSPDQSLREYESQNPDFGIHSTGVDYLLANPGRFTTADWVSEDEAEQEIEDVRKIQRFRLWLTVFSQKVDELIDMNEICEDLEEFQEDLDEYIKRLTKFEAIFRKFQQTLNQESIQEHSSDT</sequence>
<reference evidence="2 3" key="1">
    <citation type="submission" date="2023-08" db="EMBL/GenBank/DDBJ databases">
        <authorList>
            <person name="Palmer J.M."/>
        </authorList>
    </citation>
    <scope>NUCLEOTIDE SEQUENCE [LARGE SCALE GENOMIC DNA]</scope>
    <source>
        <strain evidence="2 3">TWF481</strain>
    </source>
</reference>
<evidence type="ECO:0000313" key="3">
    <source>
        <dbReference type="Proteomes" id="UP001370758"/>
    </source>
</evidence>
<dbReference type="AlphaFoldDB" id="A0AAV9VPM0"/>
<accession>A0AAV9VPM0</accession>
<gene>
    <name evidence="2" type="ORF">TWF481_003126</name>
</gene>
<dbReference type="EMBL" id="JAVHJL010000013">
    <property type="protein sequence ID" value="KAK6495098.1"/>
    <property type="molecule type" value="Genomic_DNA"/>
</dbReference>
<keyword evidence="3" id="KW-1185">Reference proteome</keyword>
<keyword evidence="1" id="KW-0175">Coiled coil</keyword>